<name>A0A4R6ZDC9_9LIST</name>
<evidence type="ECO:0000313" key="1">
    <source>
        <dbReference type="EMBL" id="TDR50131.1"/>
    </source>
</evidence>
<dbReference type="AlphaFoldDB" id="A0A4R6ZDC9"/>
<dbReference type="EMBL" id="SNZK01000039">
    <property type="protein sequence ID" value="TDR50131.1"/>
    <property type="molecule type" value="Genomic_DNA"/>
</dbReference>
<sequence length="49" mass="5435">FVRYGAVTGTDYKVYIYDVPSLRIAGNTFEVRALDTAGNVLYTSTQTVQ</sequence>
<proteinExistence type="predicted"/>
<keyword evidence="2" id="KW-1185">Reference proteome</keyword>
<organism evidence="1 2">
    <name type="scientific">Listeria rocourtiae</name>
    <dbReference type="NCBI Taxonomy" id="647910"/>
    <lineage>
        <taxon>Bacteria</taxon>
        <taxon>Bacillati</taxon>
        <taxon>Bacillota</taxon>
        <taxon>Bacilli</taxon>
        <taxon>Bacillales</taxon>
        <taxon>Listeriaceae</taxon>
        <taxon>Listeria</taxon>
    </lineage>
</organism>
<feature type="non-terminal residue" evidence="1">
    <location>
        <position position="1"/>
    </location>
</feature>
<protein>
    <submittedName>
        <fullName evidence="1">Uncharacterized protein</fullName>
    </submittedName>
</protein>
<accession>A0A4R6ZDC9</accession>
<reference evidence="1 2" key="1">
    <citation type="submission" date="2019-03" db="EMBL/GenBank/DDBJ databases">
        <title>Genomic Encyclopedia of Type Strains, Phase III (KMG-III): the genomes of soil and plant-associated and newly described type strains.</title>
        <authorList>
            <person name="Whitman W."/>
        </authorList>
    </citation>
    <scope>NUCLEOTIDE SEQUENCE [LARGE SCALE GENOMIC DNA]</scope>
    <source>
        <strain evidence="1 2">CECT 7972</strain>
    </source>
</reference>
<evidence type="ECO:0000313" key="2">
    <source>
        <dbReference type="Proteomes" id="UP000295558"/>
    </source>
</evidence>
<gene>
    <name evidence="1" type="ORF">DFP96_1392</name>
</gene>
<comment type="caution">
    <text evidence="1">The sequence shown here is derived from an EMBL/GenBank/DDBJ whole genome shotgun (WGS) entry which is preliminary data.</text>
</comment>
<dbReference type="Proteomes" id="UP000295558">
    <property type="component" value="Unassembled WGS sequence"/>
</dbReference>